<dbReference type="Proteomes" id="UP001156666">
    <property type="component" value="Unassembled WGS sequence"/>
</dbReference>
<dbReference type="AlphaFoldDB" id="A0AA37WDM1"/>
<comment type="caution">
    <text evidence="1">The sequence shown here is derived from an EMBL/GenBank/DDBJ whole genome shotgun (WGS) entry which is preliminary data.</text>
</comment>
<reference evidence="1" key="1">
    <citation type="journal article" date="2014" name="Int. J. Syst. Evol. Microbiol.">
        <title>Complete genome sequence of Corynebacterium casei LMG S-19264T (=DSM 44701T), isolated from a smear-ripened cheese.</title>
        <authorList>
            <consortium name="US DOE Joint Genome Institute (JGI-PGF)"/>
            <person name="Walter F."/>
            <person name="Albersmeier A."/>
            <person name="Kalinowski J."/>
            <person name="Ruckert C."/>
        </authorList>
    </citation>
    <scope>NUCLEOTIDE SEQUENCE</scope>
    <source>
        <strain evidence="1">NBRC 108769</strain>
    </source>
</reference>
<evidence type="ECO:0000313" key="2">
    <source>
        <dbReference type="Proteomes" id="UP001156666"/>
    </source>
</evidence>
<dbReference type="RefSeq" id="WP_235291731.1">
    <property type="nucleotide sequence ID" value="NZ_BSOH01000014.1"/>
</dbReference>
<reference evidence="1" key="2">
    <citation type="submission" date="2023-01" db="EMBL/GenBank/DDBJ databases">
        <title>Draft genome sequence of Portibacter lacus strain NBRC 108769.</title>
        <authorList>
            <person name="Sun Q."/>
            <person name="Mori K."/>
        </authorList>
    </citation>
    <scope>NUCLEOTIDE SEQUENCE</scope>
    <source>
        <strain evidence="1">NBRC 108769</strain>
    </source>
</reference>
<protein>
    <submittedName>
        <fullName evidence="1">Uncharacterized protein</fullName>
    </submittedName>
</protein>
<keyword evidence="2" id="KW-1185">Reference proteome</keyword>
<evidence type="ECO:0000313" key="1">
    <source>
        <dbReference type="EMBL" id="GLR18056.1"/>
    </source>
</evidence>
<dbReference type="EMBL" id="BSOH01000014">
    <property type="protein sequence ID" value="GLR18056.1"/>
    <property type="molecule type" value="Genomic_DNA"/>
</dbReference>
<sequence length="109" mass="12940">MDINKESFLVINGALEIGADEKDELDEEQMIIRIERRVAELIEQDFGLLMSYLYRLDVLEPHINACLDPKNPVHPYTCLAHLIWNRQKKRIQTKIDFKQEGEIEEGWEW</sequence>
<proteinExistence type="predicted"/>
<organism evidence="1 2">
    <name type="scientific">Portibacter lacus</name>
    <dbReference type="NCBI Taxonomy" id="1099794"/>
    <lineage>
        <taxon>Bacteria</taxon>
        <taxon>Pseudomonadati</taxon>
        <taxon>Bacteroidota</taxon>
        <taxon>Saprospiria</taxon>
        <taxon>Saprospirales</taxon>
        <taxon>Haliscomenobacteraceae</taxon>
        <taxon>Portibacter</taxon>
    </lineage>
</organism>
<gene>
    <name evidence="1" type="ORF">GCM10007940_26710</name>
</gene>
<accession>A0AA37WDM1</accession>
<name>A0AA37WDM1_9BACT</name>